<dbReference type="Proteomes" id="UP000654075">
    <property type="component" value="Unassembled WGS sequence"/>
</dbReference>
<organism evidence="2 3">
    <name type="scientific">Polarella glacialis</name>
    <name type="common">Dinoflagellate</name>
    <dbReference type="NCBI Taxonomy" id="89957"/>
    <lineage>
        <taxon>Eukaryota</taxon>
        <taxon>Sar</taxon>
        <taxon>Alveolata</taxon>
        <taxon>Dinophyceae</taxon>
        <taxon>Suessiales</taxon>
        <taxon>Suessiaceae</taxon>
        <taxon>Polarella</taxon>
    </lineage>
</organism>
<reference evidence="2" key="1">
    <citation type="submission" date="2021-02" db="EMBL/GenBank/DDBJ databases">
        <authorList>
            <person name="Dougan E. K."/>
            <person name="Rhodes N."/>
            <person name="Thang M."/>
            <person name="Chan C."/>
        </authorList>
    </citation>
    <scope>NUCLEOTIDE SEQUENCE</scope>
</reference>
<feature type="region of interest" description="Disordered" evidence="1">
    <location>
        <begin position="1"/>
        <end position="22"/>
    </location>
</feature>
<proteinExistence type="predicted"/>
<evidence type="ECO:0000256" key="1">
    <source>
        <dbReference type="SAM" id="MobiDB-lite"/>
    </source>
</evidence>
<dbReference type="EMBL" id="CAJNNV010032587">
    <property type="protein sequence ID" value="CAE8640414.1"/>
    <property type="molecule type" value="Genomic_DNA"/>
</dbReference>
<dbReference type="OrthoDB" id="424664at2759"/>
<gene>
    <name evidence="2" type="ORF">PGLA1383_LOCUS55288</name>
</gene>
<evidence type="ECO:0000313" key="3">
    <source>
        <dbReference type="Proteomes" id="UP000654075"/>
    </source>
</evidence>
<name>A0A813HP18_POLGL</name>
<dbReference type="AlphaFoldDB" id="A0A813HP18"/>
<protein>
    <submittedName>
        <fullName evidence="2">Uncharacterized protein</fullName>
    </submittedName>
</protein>
<keyword evidence="3" id="KW-1185">Reference proteome</keyword>
<evidence type="ECO:0000313" key="2">
    <source>
        <dbReference type="EMBL" id="CAE8640414.1"/>
    </source>
</evidence>
<sequence>MAASQATTAMWGMPDKRNKGLPPKCFNIASRVQKSSIEQPLAHQQPCSKIRKHSNYMNTMLRDRTTTTTTT</sequence>
<comment type="caution">
    <text evidence="2">The sequence shown here is derived from an EMBL/GenBank/DDBJ whole genome shotgun (WGS) entry which is preliminary data.</text>
</comment>
<accession>A0A813HP18</accession>